<gene>
    <name evidence="16" type="primary">ribF</name>
    <name evidence="16" type="ORF">IAC53_08045</name>
</gene>
<comment type="catalytic activity">
    <reaction evidence="12 14">
        <text>riboflavin + ATP = FMN + ADP + H(+)</text>
        <dbReference type="Rhea" id="RHEA:14357"/>
        <dbReference type="ChEBI" id="CHEBI:15378"/>
        <dbReference type="ChEBI" id="CHEBI:30616"/>
        <dbReference type="ChEBI" id="CHEBI:57986"/>
        <dbReference type="ChEBI" id="CHEBI:58210"/>
        <dbReference type="ChEBI" id="CHEBI:456216"/>
        <dbReference type="EC" id="2.7.1.26"/>
    </reaction>
</comment>
<evidence type="ECO:0000256" key="5">
    <source>
        <dbReference type="ARBA" id="ARBA00022679"/>
    </source>
</evidence>
<dbReference type="NCBIfam" id="TIGR00083">
    <property type="entry name" value="ribF"/>
    <property type="match status" value="1"/>
</dbReference>
<dbReference type="CDD" id="cd02064">
    <property type="entry name" value="FAD_synthetase_N"/>
    <property type="match status" value="1"/>
</dbReference>
<dbReference type="PANTHER" id="PTHR22749:SF6">
    <property type="entry name" value="RIBOFLAVIN KINASE"/>
    <property type="match status" value="1"/>
</dbReference>
<keyword evidence="9 14" id="KW-0274">FAD</keyword>
<dbReference type="EMBL" id="DVMW01000044">
    <property type="protein sequence ID" value="HIU36539.1"/>
    <property type="molecule type" value="Genomic_DNA"/>
</dbReference>
<evidence type="ECO:0000256" key="7">
    <source>
        <dbReference type="ARBA" id="ARBA00022741"/>
    </source>
</evidence>
<evidence type="ECO:0000259" key="15">
    <source>
        <dbReference type="SMART" id="SM00904"/>
    </source>
</evidence>
<dbReference type="AlphaFoldDB" id="A0A9D1IIP5"/>
<dbReference type="SUPFAM" id="SSF82114">
    <property type="entry name" value="Riboflavin kinase-like"/>
    <property type="match status" value="1"/>
</dbReference>
<reference evidence="16" key="1">
    <citation type="submission" date="2020-10" db="EMBL/GenBank/DDBJ databases">
        <authorList>
            <person name="Gilroy R."/>
        </authorList>
    </citation>
    <scope>NUCLEOTIDE SEQUENCE</scope>
    <source>
        <strain evidence="16">ChiGjej1B1-19959</strain>
    </source>
</reference>
<dbReference type="EC" id="2.7.7.2" evidence="14"/>
<evidence type="ECO:0000256" key="8">
    <source>
        <dbReference type="ARBA" id="ARBA00022777"/>
    </source>
</evidence>
<evidence type="ECO:0000256" key="9">
    <source>
        <dbReference type="ARBA" id="ARBA00022827"/>
    </source>
</evidence>
<dbReference type="GO" id="GO:0006747">
    <property type="term" value="P:FAD biosynthetic process"/>
    <property type="evidence" value="ECO:0007669"/>
    <property type="project" value="UniProtKB-UniRule"/>
</dbReference>
<keyword evidence="4 14" id="KW-0288">FMN</keyword>
<evidence type="ECO:0000256" key="4">
    <source>
        <dbReference type="ARBA" id="ARBA00022643"/>
    </source>
</evidence>
<evidence type="ECO:0000256" key="2">
    <source>
        <dbReference type="ARBA" id="ARBA00005201"/>
    </source>
</evidence>
<dbReference type="GO" id="GO:0003919">
    <property type="term" value="F:FMN adenylyltransferase activity"/>
    <property type="evidence" value="ECO:0007669"/>
    <property type="project" value="UniProtKB-UniRule"/>
</dbReference>
<dbReference type="SUPFAM" id="SSF52374">
    <property type="entry name" value="Nucleotidylyl transferase"/>
    <property type="match status" value="1"/>
</dbReference>
<evidence type="ECO:0000256" key="14">
    <source>
        <dbReference type="PIRNR" id="PIRNR004491"/>
    </source>
</evidence>
<evidence type="ECO:0000313" key="16">
    <source>
        <dbReference type="EMBL" id="HIU36539.1"/>
    </source>
</evidence>
<comment type="pathway">
    <text evidence="2 14">Cofactor biosynthesis; FMN biosynthesis; FMN from riboflavin (ATP route): step 1/1.</text>
</comment>
<dbReference type="SMART" id="SM00904">
    <property type="entry name" value="Flavokinase"/>
    <property type="match status" value="1"/>
</dbReference>
<evidence type="ECO:0000256" key="11">
    <source>
        <dbReference type="ARBA" id="ARBA00023268"/>
    </source>
</evidence>
<name>A0A9D1IIP5_9FIRM</name>
<sequence>MAEPGFCLALGAFDGLHLGHQNVLRETEKGPGRKAALLFTKHPAAVLAGVSPPALLTGEDREALLARWGIQPVYLDFSGVRDLSAEAFFSEILQNRLHATALCCGENYTFGQGGRGDASLLKTLCEAAGVRLHIAETAMFDGAPVSSSRIRRALQAGDVPAANAMLGRPFSYAFEVVAGDRRGRKLRFPTINQFFPAGFVRPKYGVYASRVRVGGALYPAVTNFGVRPTIGTNTARSETCILDYSGDLYGQRVRVELLCYLRPEEKFPSLDALSAAIARDAARAREYVEKACILGENSVK</sequence>
<feature type="domain" description="Riboflavin kinase" evidence="15">
    <location>
        <begin position="165"/>
        <end position="289"/>
    </location>
</feature>
<dbReference type="GO" id="GO:0009231">
    <property type="term" value="P:riboflavin biosynthetic process"/>
    <property type="evidence" value="ECO:0007669"/>
    <property type="project" value="InterPro"/>
</dbReference>
<dbReference type="EC" id="2.7.1.26" evidence="14"/>
<evidence type="ECO:0000256" key="6">
    <source>
        <dbReference type="ARBA" id="ARBA00022695"/>
    </source>
</evidence>
<protein>
    <recommendedName>
        <fullName evidence="14">Riboflavin biosynthesis protein</fullName>
    </recommendedName>
    <domain>
        <recommendedName>
            <fullName evidence="14">Riboflavin kinase</fullName>
            <ecNumber evidence="14">2.7.1.26</ecNumber>
        </recommendedName>
        <alternativeName>
            <fullName evidence="14">Flavokinase</fullName>
        </alternativeName>
    </domain>
    <domain>
        <recommendedName>
            <fullName evidence="14">FMN adenylyltransferase</fullName>
            <ecNumber evidence="14">2.7.7.2</ecNumber>
        </recommendedName>
        <alternativeName>
            <fullName evidence="14">FAD pyrophosphorylase</fullName>
        </alternativeName>
        <alternativeName>
            <fullName evidence="14">FAD synthase</fullName>
        </alternativeName>
    </domain>
</protein>
<keyword evidence="11" id="KW-0511">Multifunctional enzyme</keyword>
<dbReference type="InterPro" id="IPR014729">
    <property type="entry name" value="Rossmann-like_a/b/a_fold"/>
</dbReference>
<evidence type="ECO:0000256" key="12">
    <source>
        <dbReference type="ARBA" id="ARBA00047880"/>
    </source>
</evidence>
<evidence type="ECO:0000313" key="17">
    <source>
        <dbReference type="Proteomes" id="UP000824071"/>
    </source>
</evidence>
<comment type="pathway">
    <text evidence="1 14">Cofactor biosynthesis; FAD biosynthesis; FAD from FMN: step 1/1.</text>
</comment>
<dbReference type="InterPro" id="IPR023465">
    <property type="entry name" value="Riboflavin_kinase_dom_sf"/>
</dbReference>
<evidence type="ECO:0000256" key="3">
    <source>
        <dbReference type="ARBA" id="ARBA00022630"/>
    </source>
</evidence>
<dbReference type="InterPro" id="IPR023468">
    <property type="entry name" value="Riboflavin_kinase"/>
</dbReference>
<dbReference type="Gene3D" id="2.40.30.30">
    <property type="entry name" value="Riboflavin kinase-like"/>
    <property type="match status" value="1"/>
</dbReference>
<comment type="similarity">
    <text evidence="14">Belongs to the ribF family.</text>
</comment>
<comment type="caution">
    <text evidence="16">The sequence shown here is derived from an EMBL/GenBank/DDBJ whole genome shotgun (WGS) entry which is preliminary data.</text>
</comment>
<organism evidence="16 17">
    <name type="scientific">Candidatus Fimenecus excrementigallinarum</name>
    <dbReference type="NCBI Taxonomy" id="2840816"/>
    <lineage>
        <taxon>Bacteria</taxon>
        <taxon>Bacillati</taxon>
        <taxon>Bacillota</taxon>
        <taxon>Clostridia</taxon>
        <taxon>Candidatus Fimenecus</taxon>
    </lineage>
</organism>
<keyword evidence="5 14" id="KW-0808">Transferase</keyword>
<dbReference type="Proteomes" id="UP000824071">
    <property type="component" value="Unassembled WGS sequence"/>
</dbReference>
<dbReference type="InterPro" id="IPR015864">
    <property type="entry name" value="FAD_synthase"/>
</dbReference>
<dbReference type="GO" id="GO:0008531">
    <property type="term" value="F:riboflavin kinase activity"/>
    <property type="evidence" value="ECO:0007669"/>
    <property type="project" value="UniProtKB-UniRule"/>
</dbReference>
<dbReference type="InterPro" id="IPR002606">
    <property type="entry name" value="Riboflavin_kinase_bac"/>
</dbReference>
<evidence type="ECO:0000256" key="1">
    <source>
        <dbReference type="ARBA" id="ARBA00004726"/>
    </source>
</evidence>
<keyword evidence="10 14" id="KW-0067">ATP-binding</keyword>
<dbReference type="Gene3D" id="3.40.50.620">
    <property type="entry name" value="HUPs"/>
    <property type="match status" value="1"/>
</dbReference>
<dbReference type="GO" id="GO:0009398">
    <property type="term" value="P:FMN biosynthetic process"/>
    <property type="evidence" value="ECO:0007669"/>
    <property type="project" value="UniProtKB-UniRule"/>
</dbReference>
<dbReference type="PIRSF" id="PIRSF004491">
    <property type="entry name" value="FAD_Synth"/>
    <property type="match status" value="1"/>
</dbReference>
<comment type="catalytic activity">
    <reaction evidence="13 14">
        <text>FMN + ATP + H(+) = FAD + diphosphate</text>
        <dbReference type="Rhea" id="RHEA:17237"/>
        <dbReference type="ChEBI" id="CHEBI:15378"/>
        <dbReference type="ChEBI" id="CHEBI:30616"/>
        <dbReference type="ChEBI" id="CHEBI:33019"/>
        <dbReference type="ChEBI" id="CHEBI:57692"/>
        <dbReference type="ChEBI" id="CHEBI:58210"/>
        <dbReference type="EC" id="2.7.7.2"/>
    </reaction>
</comment>
<keyword evidence="3 14" id="KW-0285">Flavoprotein</keyword>
<dbReference type="Pfam" id="PF01687">
    <property type="entry name" value="Flavokinase"/>
    <property type="match status" value="1"/>
</dbReference>
<evidence type="ECO:0000256" key="13">
    <source>
        <dbReference type="ARBA" id="ARBA00049494"/>
    </source>
</evidence>
<evidence type="ECO:0000256" key="10">
    <source>
        <dbReference type="ARBA" id="ARBA00022840"/>
    </source>
</evidence>
<keyword evidence="6 14" id="KW-0548">Nucleotidyltransferase</keyword>
<proteinExistence type="inferred from homology"/>
<dbReference type="PANTHER" id="PTHR22749">
    <property type="entry name" value="RIBOFLAVIN KINASE/FMN ADENYLYLTRANSFERASE"/>
    <property type="match status" value="1"/>
</dbReference>
<reference evidence="16" key="2">
    <citation type="journal article" date="2021" name="PeerJ">
        <title>Extensive microbial diversity within the chicken gut microbiome revealed by metagenomics and culture.</title>
        <authorList>
            <person name="Gilroy R."/>
            <person name="Ravi A."/>
            <person name="Getino M."/>
            <person name="Pursley I."/>
            <person name="Horton D.L."/>
            <person name="Alikhan N.F."/>
            <person name="Baker D."/>
            <person name="Gharbi K."/>
            <person name="Hall N."/>
            <person name="Watson M."/>
            <person name="Adriaenssens E.M."/>
            <person name="Foster-Nyarko E."/>
            <person name="Jarju S."/>
            <person name="Secka A."/>
            <person name="Antonio M."/>
            <person name="Oren A."/>
            <person name="Chaudhuri R.R."/>
            <person name="La Ragione R."/>
            <person name="Hildebrand F."/>
            <person name="Pallen M.J."/>
        </authorList>
    </citation>
    <scope>NUCLEOTIDE SEQUENCE</scope>
    <source>
        <strain evidence="16">ChiGjej1B1-19959</strain>
    </source>
</reference>
<dbReference type="GO" id="GO:0005524">
    <property type="term" value="F:ATP binding"/>
    <property type="evidence" value="ECO:0007669"/>
    <property type="project" value="UniProtKB-UniRule"/>
</dbReference>
<accession>A0A9D1IIP5</accession>
<dbReference type="InterPro" id="IPR015865">
    <property type="entry name" value="Riboflavin_kinase_bac/euk"/>
</dbReference>
<dbReference type="Pfam" id="PF06574">
    <property type="entry name" value="FAD_syn"/>
    <property type="match status" value="1"/>
</dbReference>
<keyword evidence="8 14" id="KW-0418">Kinase</keyword>
<keyword evidence="7 14" id="KW-0547">Nucleotide-binding</keyword>